<keyword evidence="3" id="KW-0597">Phosphoprotein</keyword>
<evidence type="ECO:0000256" key="2">
    <source>
        <dbReference type="ARBA" id="ARBA00022450"/>
    </source>
</evidence>
<dbReference type="CDD" id="cd05930">
    <property type="entry name" value="A_NRPS"/>
    <property type="match status" value="1"/>
</dbReference>
<evidence type="ECO:0000256" key="1">
    <source>
        <dbReference type="ARBA" id="ARBA00001957"/>
    </source>
</evidence>
<dbReference type="GO" id="GO:0008610">
    <property type="term" value="P:lipid biosynthetic process"/>
    <property type="evidence" value="ECO:0007669"/>
    <property type="project" value="UniProtKB-ARBA"/>
</dbReference>
<sequence>MAPLSRYQQDIVATALTHPDLPLAPGGYVRLPGPADVDRLKECIRRTALRHDAMRLRLEEHGDKTVQQVVPDCPDVEVVSFLSESDPREACQRWMSRSTDDVIALDGPLVKFTILAEDTDSLIVCGWIHHVAADGWGIDLLIKEIAERYYSNADETAEETPAPSCLDLVAADEAYRSSPDWQADRDALTAAMGVLTPALFARTATGRGRRHRRKTVHIDALTADRIRATGRSIFSVTAAALAAYLRRVHRDGDIVLGMPMLNRETPIELATVSNVTNILPLHVAIDEQRTLVEIADQVRSEVRGLKSRQRFALGDLRAALRDAGQPVHDLFDVTYSYMIVAEHDVETNVMSSGYSLGALNVLVREYQRNGSLDVHVFYADDVFDDHFAIESAIDHVMTLLGEGLRAPDTPLAALSLISPAEAARLSGFERPHTVEFDESATIDRLVAEQAGRAPDRPAVAGSDGVLTYEEFHRRVSHLALELGDLRPDECVPVLLPRSPEFLVAIHAVLAAGGAYVPIDPQHPEQRVRTLLTDCDARLVVTDGKFDGLLDELGIRPVDPSETGELVDHVTPPRPTDLAYVIYTSGSTGMPKGAMIEHRSVVNRLIWMQRQYPLRDNDIILHKTPATFDVSVWELMWWALAGASVAVAPPGAERDPRELGAAIERHGATVMHFVPSMLSPFLDHVEQNPQQVRSLRLVFCSGEALTPALAERFRSTLPGVQLANLYGPTEATVDVSYYDISALRPINRVPIGRPIDNIALMVLDTEGRRCPIGVPGELNIAGVGVGRGYLGQPERTAEAFVDDASIPEGRRYRTGDLARWLSDGTLEYLGRFDDQVKIRGNRITLGEIESALARCPDVAAATVVDERSETGTRLVAYVVARAGERPGLVRSLVGFLADRLPSYMIPSDFVLLNNIPLTGSGKADRRALAALGRRERESALPSTPVERKLADIWSAVLGSSEFGVHDDFFTVGGDSILVLRMRTEAEKRGLAFDVDRFYANPTIAGLAVHVAHREHVSGNPVTVPFELVPAIDRASFTDGIEDAFPATQLQLGMLYHSLERADSTLYKDAFAYRLRMPWDEDKFRRAYYRMVRRQPALRSNFDLTGRATPLQVVFREIPDTLEIDSSGSDATAYLERMHRTTYRLVDDGEHTALHGMRVFVREDCIELVFHFHHAILDGWSVASLLSDLLADYLSDAGADLASPSTFLLAEYARTERQSQQDPVAREFWVQALEAARSTSIESARNHLAPEPDGSSLMTLSSWLDRCVKQFARVNGVPLKSVLLAAHCLALRAMTGSDDVVTGCVTHARPQREDAESCAGLFLNTIPVRLDGEQETWRDAVEHIVRWERDTFPHRRFPLSPQPFDTAFNFVNYHQLGQALGGVELVDVTIREETNFTLLTTAMVDPRDGRIRLRISTGGEGLAASQCTEFGRALIGLLGEIVRDPDGEIALWAAGSGDVTALVDQVATLHPAKTAVVSDTGQWDYLRLNDIADAVAQELLRRGMPTGARVAIRMPRSIELVAAVLGAMRAGAAVVPLDPAYPEARIRLMAEIAEPYLTVTGLDELLCQPADGEPLPLPRIHPEDVAYVLFTSGSTGEPKGVAVPHRVLTNLIRWQNQRPTTAVGRTTLQFAPLSFDVSFQEIFSTLCGGGTLRVIDERTRQDMVALLKTIDEGGVDRIYLPYVALQGLAEAAAVTGVYPASLRTIMSSGEQLRITPEIRALCAANPGTVLENQYGPTETHVALAHQLPGEVSDHPPLPPIGAAISAITASLLDEKLRPVRPGVKGEIYLEGACVAQGYEKRPGLTAQRFVAGPNGTVRYRTGDIGLALPNGDIVCLGRADTQVKVRGFRVEVAEVELAILALAARYPGVEQAAVVARSLGGPDAVLQAFLVGDADRVPVEALRSELRQVLPPHMVPSTFQWIDAMPLTPSGKRDDAALRAIGSRGSDTVVSAGDELEEAVAGLLAEFAGVDALGVDTGFFDAGGTSIGATRVAMTIAKRWGVDLQLQTFLAAPTAREIAAVIRAHDGSDTFDPVVPLREAGDGVPLFLIHPIGGTVLCYRQLVNHLPADRPVHALQAAGTQPGTEPLTSMESLAASYIEAIRRVHPDGPFHLAGWSFGGFVAVEIARQLDPAQVSSLTVLDTIALGAGPRTALDEKQMITFFIGELLASSRGDVQLDDELGDIVDLTSALDRCVELGVLPRDSSPQLVRRLYRVFRANMQAGMDYRVENLRRPLLLLRATEEMPSGLAVAHRNVGTLFNSPDNGWEQWTEEPVEIVKVPGNHLSMMDAPNVQVLADELGLALQRADSFRSARAEVAQ</sequence>
<dbReference type="Proteomes" id="UP000637578">
    <property type="component" value="Unassembled WGS sequence"/>
</dbReference>
<dbReference type="NCBIfam" id="TIGR01733">
    <property type="entry name" value="AA-adenyl-dom"/>
    <property type="match status" value="2"/>
</dbReference>
<reference evidence="5" key="1">
    <citation type="journal article" date="2014" name="Int. J. Syst. Evol. Microbiol.">
        <title>Complete genome sequence of Corynebacterium casei LMG S-19264T (=DSM 44701T), isolated from a smear-ripened cheese.</title>
        <authorList>
            <consortium name="US DOE Joint Genome Institute (JGI-PGF)"/>
            <person name="Walter F."/>
            <person name="Albersmeier A."/>
            <person name="Kalinowski J."/>
            <person name="Ruckert C."/>
        </authorList>
    </citation>
    <scope>NUCLEOTIDE SEQUENCE</scope>
    <source>
        <strain evidence="5">CGMCC 4.5737</strain>
    </source>
</reference>
<name>A0A8J3FSD0_9PSEU</name>
<proteinExistence type="predicted"/>
<dbReference type="Gene3D" id="3.40.50.12780">
    <property type="entry name" value="N-terminal domain of ligase-like"/>
    <property type="match status" value="2"/>
</dbReference>
<dbReference type="Gene3D" id="3.40.50.1820">
    <property type="entry name" value="alpha/beta hydrolase"/>
    <property type="match status" value="1"/>
</dbReference>
<dbReference type="GO" id="GO:0031177">
    <property type="term" value="F:phosphopantetheine binding"/>
    <property type="evidence" value="ECO:0007669"/>
    <property type="project" value="InterPro"/>
</dbReference>
<evidence type="ECO:0000256" key="3">
    <source>
        <dbReference type="ARBA" id="ARBA00022553"/>
    </source>
</evidence>
<dbReference type="PROSITE" id="PS50075">
    <property type="entry name" value="CARRIER"/>
    <property type="match status" value="2"/>
</dbReference>
<dbReference type="Pfam" id="PF00501">
    <property type="entry name" value="AMP-binding"/>
    <property type="match status" value="2"/>
</dbReference>
<dbReference type="Gene3D" id="3.30.300.30">
    <property type="match status" value="2"/>
</dbReference>
<dbReference type="Pfam" id="PF00975">
    <property type="entry name" value="Thioesterase"/>
    <property type="match status" value="1"/>
</dbReference>
<dbReference type="InterPro" id="IPR020806">
    <property type="entry name" value="PKS_PP-bd"/>
</dbReference>
<dbReference type="InterPro" id="IPR010071">
    <property type="entry name" value="AA_adenyl_dom"/>
</dbReference>
<accession>A0A8J3FSD0</accession>
<dbReference type="PANTHER" id="PTHR45527">
    <property type="entry name" value="NONRIBOSOMAL PEPTIDE SYNTHETASE"/>
    <property type="match status" value="1"/>
</dbReference>
<dbReference type="InterPro" id="IPR036736">
    <property type="entry name" value="ACP-like_sf"/>
</dbReference>
<dbReference type="PANTHER" id="PTHR45527:SF14">
    <property type="entry name" value="PLIPASTATIN SYNTHASE SUBUNIT B"/>
    <property type="match status" value="1"/>
</dbReference>
<dbReference type="InterPro" id="IPR020802">
    <property type="entry name" value="TesA-like"/>
</dbReference>
<organism evidence="5 6">
    <name type="scientific">Longimycelium tulufanense</name>
    <dbReference type="NCBI Taxonomy" id="907463"/>
    <lineage>
        <taxon>Bacteria</taxon>
        <taxon>Bacillati</taxon>
        <taxon>Actinomycetota</taxon>
        <taxon>Actinomycetes</taxon>
        <taxon>Pseudonocardiales</taxon>
        <taxon>Pseudonocardiaceae</taxon>
        <taxon>Longimycelium</taxon>
    </lineage>
</organism>
<dbReference type="SUPFAM" id="SSF52777">
    <property type="entry name" value="CoA-dependent acyltransferases"/>
    <property type="match status" value="4"/>
</dbReference>
<dbReference type="Pfam" id="PF13193">
    <property type="entry name" value="AMP-binding_C"/>
    <property type="match status" value="2"/>
</dbReference>
<feature type="domain" description="Carrier" evidence="4">
    <location>
        <begin position="1949"/>
        <end position="2024"/>
    </location>
</feature>
<dbReference type="InterPro" id="IPR001242">
    <property type="entry name" value="Condensation_dom"/>
</dbReference>
<dbReference type="InterPro" id="IPR045851">
    <property type="entry name" value="AMP-bd_C_sf"/>
</dbReference>
<dbReference type="PROSITE" id="PS00012">
    <property type="entry name" value="PHOSPHOPANTETHEINE"/>
    <property type="match status" value="1"/>
</dbReference>
<dbReference type="InterPro" id="IPR009081">
    <property type="entry name" value="PP-bd_ACP"/>
</dbReference>
<dbReference type="FunFam" id="3.40.50.12780:FF:000012">
    <property type="entry name" value="Non-ribosomal peptide synthetase"/>
    <property type="match status" value="1"/>
</dbReference>
<feature type="domain" description="Carrier" evidence="4">
    <location>
        <begin position="939"/>
        <end position="1013"/>
    </location>
</feature>
<dbReference type="GO" id="GO:0003824">
    <property type="term" value="F:catalytic activity"/>
    <property type="evidence" value="ECO:0007669"/>
    <property type="project" value="InterPro"/>
</dbReference>
<dbReference type="Pfam" id="PF00668">
    <property type="entry name" value="Condensation"/>
    <property type="match status" value="2"/>
</dbReference>
<dbReference type="InterPro" id="IPR020845">
    <property type="entry name" value="AMP-binding_CS"/>
</dbReference>
<reference evidence="5" key="2">
    <citation type="submission" date="2020-09" db="EMBL/GenBank/DDBJ databases">
        <authorList>
            <person name="Sun Q."/>
            <person name="Zhou Y."/>
        </authorList>
    </citation>
    <scope>NUCLEOTIDE SEQUENCE</scope>
    <source>
        <strain evidence="5">CGMCC 4.5737</strain>
    </source>
</reference>
<dbReference type="InterPro" id="IPR025110">
    <property type="entry name" value="AMP-bd_C"/>
</dbReference>
<dbReference type="PROSITE" id="PS00455">
    <property type="entry name" value="AMP_BINDING"/>
    <property type="match status" value="2"/>
</dbReference>
<keyword evidence="2" id="KW-0596">Phosphopantetheine</keyword>
<dbReference type="SUPFAM" id="SSF53474">
    <property type="entry name" value="alpha/beta-Hydrolases"/>
    <property type="match status" value="1"/>
</dbReference>
<dbReference type="SUPFAM" id="SSF56801">
    <property type="entry name" value="Acetyl-CoA synthetase-like"/>
    <property type="match status" value="2"/>
</dbReference>
<evidence type="ECO:0000259" key="4">
    <source>
        <dbReference type="PROSITE" id="PS50075"/>
    </source>
</evidence>
<evidence type="ECO:0000313" key="6">
    <source>
        <dbReference type="Proteomes" id="UP000637578"/>
    </source>
</evidence>
<protein>
    <submittedName>
        <fullName evidence="5">Non-ribosomal peptide synthetase</fullName>
    </submittedName>
</protein>
<dbReference type="GO" id="GO:0005829">
    <property type="term" value="C:cytosol"/>
    <property type="evidence" value="ECO:0007669"/>
    <property type="project" value="TreeGrafter"/>
</dbReference>
<dbReference type="GO" id="GO:0044550">
    <property type="term" value="P:secondary metabolite biosynthetic process"/>
    <property type="evidence" value="ECO:0007669"/>
    <property type="project" value="TreeGrafter"/>
</dbReference>
<comment type="caution">
    <text evidence="5">The sequence shown here is derived from an EMBL/GenBank/DDBJ whole genome shotgun (WGS) entry which is preliminary data.</text>
</comment>
<gene>
    <name evidence="5" type="ORF">GCM10012275_01920</name>
</gene>
<evidence type="ECO:0000313" key="5">
    <source>
        <dbReference type="EMBL" id="GGM34198.1"/>
    </source>
</evidence>
<dbReference type="Gene3D" id="1.10.1200.10">
    <property type="entry name" value="ACP-like"/>
    <property type="match status" value="2"/>
</dbReference>
<dbReference type="InterPro" id="IPR029058">
    <property type="entry name" value="AB_hydrolase_fold"/>
</dbReference>
<dbReference type="InterPro" id="IPR042099">
    <property type="entry name" value="ANL_N_sf"/>
</dbReference>
<dbReference type="EMBL" id="BMMK01000001">
    <property type="protein sequence ID" value="GGM34198.1"/>
    <property type="molecule type" value="Genomic_DNA"/>
</dbReference>
<dbReference type="Gene3D" id="3.30.559.10">
    <property type="entry name" value="Chloramphenicol acetyltransferase-like domain"/>
    <property type="match status" value="2"/>
</dbReference>
<dbReference type="SUPFAM" id="SSF47336">
    <property type="entry name" value="ACP-like"/>
    <property type="match status" value="2"/>
</dbReference>
<dbReference type="Gene3D" id="3.30.559.30">
    <property type="entry name" value="Nonribosomal peptide synthetase, condensation domain"/>
    <property type="match status" value="2"/>
</dbReference>
<keyword evidence="6" id="KW-1185">Reference proteome</keyword>
<dbReference type="InterPro" id="IPR006162">
    <property type="entry name" value="Ppantetheine_attach_site"/>
</dbReference>
<dbReference type="InterPro" id="IPR000873">
    <property type="entry name" value="AMP-dep_synth/lig_dom"/>
</dbReference>
<dbReference type="Pfam" id="PF00550">
    <property type="entry name" value="PP-binding"/>
    <property type="match status" value="2"/>
</dbReference>
<dbReference type="NCBIfam" id="NF003417">
    <property type="entry name" value="PRK04813.1"/>
    <property type="match status" value="2"/>
</dbReference>
<dbReference type="SMART" id="SM00823">
    <property type="entry name" value="PKS_PP"/>
    <property type="match status" value="2"/>
</dbReference>
<comment type="cofactor">
    <cofactor evidence="1">
        <name>pantetheine 4'-phosphate</name>
        <dbReference type="ChEBI" id="CHEBI:47942"/>
    </cofactor>
</comment>
<dbReference type="GO" id="GO:0043041">
    <property type="term" value="P:amino acid activation for nonribosomal peptide biosynthetic process"/>
    <property type="evidence" value="ECO:0007669"/>
    <property type="project" value="TreeGrafter"/>
</dbReference>
<dbReference type="SMART" id="SM00824">
    <property type="entry name" value="PKS_TE"/>
    <property type="match status" value="1"/>
</dbReference>
<dbReference type="InterPro" id="IPR023213">
    <property type="entry name" value="CAT-like_dom_sf"/>
</dbReference>
<dbReference type="InterPro" id="IPR001031">
    <property type="entry name" value="Thioesterase"/>
</dbReference>